<dbReference type="AlphaFoldDB" id="A0A918XNY9"/>
<reference evidence="2" key="2">
    <citation type="submission" date="2020-09" db="EMBL/GenBank/DDBJ databases">
        <authorList>
            <person name="Sun Q."/>
            <person name="Kim S."/>
        </authorList>
    </citation>
    <scope>NUCLEOTIDE SEQUENCE</scope>
    <source>
        <strain evidence="2">KCTC 42651</strain>
    </source>
</reference>
<dbReference type="SUPFAM" id="SSF54913">
    <property type="entry name" value="GlnB-like"/>
    <property type="match status" value="1"/>
</dbReference>
<dbReference type="Pfam" id="PF09413">
    <property type="entry name" value="DUF2007"/>
    <property type="match status" value="1"/>
</dbReference>
<comment type="caution">
    <text evidence="2">The sequence shown here is derived from an EMBL/GenBank/DDBJ whole genome shotgun (WGS) entry which is preliminary data.</text>
</comment>
<dbReference type="InterPro" id="IPR018551">
    <property type="entry name" value="DUF2007"/>
</dbReference>
<protein>
    <recommendedName>
        <fullName evidence="1">DUF2007 domain-containing protein</fullName>
    </recommendedName>
</protein>
<dbReference type="Gene3D" id="3.30.70.790">
    <property type="entry name" value="UreE, C-terminal domain"/>
    <property type="match status" value="1"/>
</dbReference>
<reference evidence="2" key="1">
    <citation type="journal article" date="2014" name="Int. J. Syst. Evol. Microbiol.">
        <title>Complete genome sequence of Corynebacterium casei LMG S-19264T (=DSM 44701T), isolated from a smear-ripened cheese.</title>
        <authorList>
            <consortium name="US DOE Joint Genome Institute (JGI-PGF)"/>
            <person name="Walter F."/>
            <person name="Albersmeier A."/>
            <person name="Kalinowski J."/>
            <person name="Ruckert C."/>
        </authorList>
    </citation>
    <scope>NUCLEOTIDE SEQUENCE</scope>
    <source>
        <strain evidence="2">KCTC 42651</strain>
    </source>
</reference>
<dbReference type="Proteomes" id="UP000630353">
    <property type="component" value="Unassembled WGS sequence"/>
</dbReference>
<name>A0A918XNY9_9PROT</name>
<keyword evidence="3" id="KW-1185">Reference proteome</keyword>
<feature type="domain" description="DUF2007" evidence="1">
    <location>
        <begin position="1"/>
        <end position="65"/>
    </location>
</feature>
<organism evidence="2 3">
    <name type="scientific">Thalassobaculum fulvum</name>
    <dbReference type="NCBI Taxonomy" id="1633335"/>
    <lineage>
        <taxon>Bacteria</taxon>
        <taxon>Pseudomonadati</taxon>
        <taxon>Pseudomonadota</taxon>
        <taxon>Alphaproteobacteria</taxon>
        <taxon>Rhodospirillales</taxon>
        <taxon>Thalassobaculaceae</taxon>
        <taxon>Thalassobaculum</taxon>
    </lineage>
</organism>
<evidence type="ECO:0000313" key="3">
    <source>
        <dbReference type="Proteomes" id="UP000630353"/>
    </source>
</evidence>
<evidence type="ECO:0000259" key="1">
    <source>
        <dbReference type="Pfam" id="PF09413"/>
    </source>
</evidence>
<gene>
    <name evidence="2" type="ORF">GCM10017083_09120</name>
</gene>
<evidence type="ECO:0000313" key="2">
    <source>
        <dbReference type="EMBL" id="GHD43251.1"/>
    </source>
</evidence>
<dbReference type="InterPro" id="IPR011322">
    <property type="entry name" value="N-reg_PII-like_a/b"/>
</dbReference>
<proteinExistence type="predicted"/>
<accession>A0A918XNY9</accession>
<dbReference type="EMBL" id="BMZS01000002">
    <property type="protein sequence ID" value="GHD43251.1"/>
    <property type="molecule type" value="Genomic_DNA"/>
</dbReference>
<sequence>MRELLRTNDLVRLSYLEALLRAEGIESLVLDGHMSVLEGSAGAIPRRLMVTGDDHDRARRVLEAAGERLDAG</sequence>
<dbReference type="RefSeq" id="WP_189987747.1">
    <property type="nucleotide sequence ID" value="NZ_BMZS01000002.1"/>
</dbReference>